<gene>
    <name evidence="4" type="ORF">GUJ93_ZPchr0008g13001</name>
</gene>
<dbReference type="OrthoDB" id="20573at2759"/>
<dbReference type="Pfam" id="PF10258">
    <property type="entry name" value="PHAX_RNA-bd"/>
    <property type="match status" value="1"/>
</dbReference>
<sequence>MACLHDHSCEDHNCAADWSLFNHIDIPKVVALNESVVGSVKSVFKPWEQRLDTSGGFLESNEGDTELHIFILWVEEHKTKPTRPKVQPPTHIRRLVPWTPPPLRSSPLLLAARRGEFREERDGGRRVPGPEREDHLLLLLLLLLVEVRVMEGGDSVLDAVLDEETLDFDDDDVEMADADDAVAEAGKDPVSITATASAGGAGDGAVGQPEQRGQARKNNRKKKRSGRNKNKGRPDGPPKIADINRFVLDTCKRLKEKKSYLVWNAVGCLGVSAVSDLVREVEAIQKCGGQTIADGSRFRTGGGILWNILKSREPKAYKEIMAKGRELEKQFRYTKAKPQMNRNEDASSQGSALIDEDIEVHGEKEVSDDPERFVDADRSPPESDNKTERKPVADRIRVPVAYDDLFEEGEIHEGEQQN</sequence>
<organism evidence="4 5">
    <name type="scientific">Zizania palustris</name>
    <name type="common">Northern wild rice</name>
    <dbReference type="NCBI Taxonomy" id="103762"/>
    <lineage>
        <taxon>Eukaryota</taxon>
        <taxon>Viridiplantae</taxon>
        <taxon>Streptophyta</taxon>
        <taxon>Embryophyta</taxon>
        <taxon>Tracheophyta</taxon>
        <taxon>Spermatophyta</taxon>
        <taxon>Magnoliopsida</taxon>
        <taxon>Liliopsida</taxon>
        <taxon>Poales</taxon>
        <taxon>Poaceae</taxon>
        <taxon>BOP clade</taxon>
        <taxon>Oryzoideae</taxon>
        <taxon>Oryzeae</taxon>
        <taxon>Zizaniinae</taxon>
        <taxon>Zizania</taxon>
    </lineage>
</organism>
<dbReference type="InterPro" id="IPR039047">
    <property type="entry name" value="PHAX"/>
</dbReference>
<feature type="region of interest" description="Disordered" evidence="1">
    <location>
        <begin position="182"/>
        <end position="240"/>
    </location>
</feature>
<feature type="domain" description="PITH" evidence="2">
    <location>
        <begin position="12"/>
        <end position="71"/>
    </location>
</feature>
<protein>
    <recommendedName>
        <fullName evidence="6">Phosphorylated adapter RNA export protein</fullName>
    </recommendedName>
</protein>
<dbReference type="PANTHER" id="PTHR13135:SF0">
    <property type="entry name" value="PHOSPHORYLATED ADAPTER RNA EXPORT PROTEIN"/>
    <property type="match status" value="1"/>
</dbReference>
<dbReference type="GO" id="GO:0006408">
    <property type="term" value="P:snRNA export from nucleus"/>
    <property type="evidence" value="ECO:0007669"/>
    <property type="project" value="InterPro"/>
</dbReference>
<proteinExistence type="predicted"/>
<feature type="compositionally biased region" description="Basic residues" evidence="1">
    <location>
        <begin position="214"/>
        <end position="231"/>
    </location>
</feature>
<feature type="compositionally biased region" description="Basic and acidic residues" evidence="1">
    <location>
        <begin position="359"/>
        <end position="397"/>
    </location>
</feature>
<evidence type="ECO:0000313" key="5">
    <source>
        <dbReference type="Proteomes" id="UP000729402"/>
    </source>
</evidence>
<reference evidence="4" key="2">
    <citation type="submission" date="2021-02" db="EMBL/GenBank/DDBJ databases">
        <authorList>
            <person name="Kimball J.A."/>
            <person name="Haas M.W."/>
            <person name="Macchietto M."/>
            <person name="Kono T."/>
            <person name="Duquette J."/>
            <person name="Shao M."/>
        </authorList>
    </citation>
    <scope>NUCLEOTIDE SEQUENCE</scope>
    <source>
        <tissue evidence="4">Fresh leaf tissue</tissue>
    </source>
</reference>
<dbReference type="EMBL" id="JAAALK010000290">
    <property type="protein sequence ID" value="KAG8044995.1"/>
    <property type="molecule type" value="Genomic_DNA"/>
</dbReference>
<feature type="domain" description="Phosphorylated adapter RNA export protein RNA-binding" evidence="3">
    <location>
        <begin position="247"/>
        <end position="325"/>
    </location>
</feature>
<dbReference type="InterPro" id="IPR019385">
    <property type="entry name" value="PHAX_RNA-binding_domain"/>
</dbReference>
<evidence type="ECO:0008006" key="6">
    <source>
        <dbReference type="Google" id="ProtNLM"/>
    </source>
</evidence>
<dbReference type="AlphaFoldDB" id="A0A8J5RH79"/>
<name>A0A8J5RH79_ZIZPA</name>
<comment type="caution">
    <text evidence="4">The sequence shown here is derived from an EMBL/GenBank/DDBJ whole genome shotgun (WGS) entry which is preliminary data.</text>
</comment>
<dbReference type="PANTHER" id="PTHR13135">
    <property type="entry name" value="CYTOSOLIC RESINIFERATOXIN BINDING PROTEIN RBP-26"/>
    <property type="match status" value="1"/>
</dbReference>
<feature type="region of interest" description="Disordered" evidence="1">
    <location>
        <begin position="333"/>
        <end position="397"/>
    </location>
</feature>
<evidence type="ECO:0000259" key="3">
    <source>
        <dbReference type="Pfam" id="PF10258"/>
    </source>
</evidence>
<accession>A0A8J5RH79</accession>
<dbReference type="Proteomes" id="UP000729402">
    <property type="component" value="Unassembled WGS sequence"/>
</dbReference>
<reference evidence="4" key="1">
    <citation type="journal article" date="2021" name="bioRxiv">
        <title>Whole Genome Assembly and Annotation of Northern Wild Rice, Zizania palustris L., Supports a Whole Genome Duplication in the Zizania Genus.</title>
        <authorList>
            <person name="Haas M."/>
            <person name="Kono T."/>
            <person name="Macchietto M."/>
            <person name="Millas R."/>
            <person name="McGilp L."/>
            <person name="Shao M."/>
            <person name="Duquette J."/>
            <person name="Hirsch C.N."/>
            <person name="Kimball J."/>
        </authorList>
    </citation>
    <scope>NUCLEOTIDE SEQUENCE</scope>
    <source>
        <tissue evidence="4">Fresh leaf tissue</tissue>
    </source>
</reference>
<dbReference type="InterPro" id="IPR010400">
    <property type="entry name" value="PITH_dom"/>
</dbReference>
<evidence type="ECO:0000313" key="4">
    <source>
        <dbReference type="EMBL" id="KAG8044995.1"/>
    </source>
</evidence>
<evidence type="ECO:0000256" key="1">
    <source>
        <dbReference type="SAM" id="MobiDB-lite"/>
    </source>
</evidence>
<dbReference type="Pfam" id="PF06201">
    <property type="entry name" value="PITH"/>
    <property type="match status" value="1"/>
</dbReference>
<evidence type="ECO:0000259" key="2">
    <source>
        <dbReference type="Pfam" id="PF06201"/>
    </source>
</evidence>
<keyword evidence="5" id="KW-1185">Reference proteome</keyword>